<feature type="compositionally biased region" description="Basic residues" evidence="1">
    <location>
        <begin position="242"/>
        <end position="253"/>
    </location>
</feature>
<reference evidence="2" key="1">
    <citation type="submission" date="2022-07" db="EMBL/GenBank/DDBJ databases">
        <title>Evaluation of T. orientalis genome assembly methods using nanopore sequencing and analysis of variation between genomes.</title>
        <authorList>
            <person name="Yam J."/>
            <person name="Micallef M.L."/>
            <person name="Liu M."/>
            <person name="Djordjevic S.P."/>
            <person name="Bogema D.R."/>
            <person name="Jenkins C."/>
        </authorList>
    </citation>
    <scope>NUCLEOTIDE SEQUENCE</scope>
    <source>
        <strain evidence="2">Goon Nure</strain>
    </source>
</reference>
<dbReference type="AlphaFoldDB" id="A0A976XJL1"/>
<feature type="compositionally biased region" description="Low complexity" evidence="1">
    <location>
        <begin position="175"/>
        <end position="187"/>
    </location>
</feature>
<feature type="compositionally biased region" description="Low complexity" evidence="1">
    <location>
        <begin position="194"/>
        <end position="223"/>
    </location>
</feature>
<protein>
    <submittedName>
        <fullName evidence="2">Uncharacterized protein</fullName>
    </submittedName>
</protein>
<evidence type="ECO:0000313" key="2">
    <source>
        <dbReference type="EMBL" id="UVC50236.1"/>
    </source>
</evidence>
<feature type="compositionally biased region" description="Basic and acidic residues" evidence="1">
    <location>
        <begin position="323"/>
        <end position="338"/>
    </location>
</feature>
<feature type="region of interest" description="Disordered" evidence="1">
    <location>
        <begin position="157"/>
        <end position="278"/>
    </location>
</feature>
<organism evidence="2 3">
    <name type="scientific">Theileria orientalis</name>
    <dbReference type="NCBI Taxonomy" id="68886"/>
    <lineage>
        <taxon>Eukaryota</taxon>
        <taxon>Sar</taxon>
        <taxon>Alveolata</taxon>
        <taxon>Apicomplexa</taxon>
        <taxon>Aconoidasida</taxon>
        <taxon>Piroplasmida</taxon>
        <taxon>Theileriidae</taxon>
        <taxon>Theileria</taxon>
    </lineage>
</organism>
<sequence length="363" mass="40810">MGLKVAYRLILEHERLEGVLKSVYDDVKWSNKLSDYKFDEILMHYENVCKIFLHNIVFDPKKHQLIHINPISNLDNMSTNKLELLKEEVEEYKFIYDMSSFLINKNVNFINVAKGLISVADDMEIDYVLTEYDLTAIETITNKIKFDLYRLPSTPTKALNVGSSNVTTDKEVNASPTPKSSSRSPTVKSERSRSPSVKSPSRSPTPKSSSRSPSLKSEGSRSSKSSRKRSRNVSPSKLDKKTSKHYPKSHSRTGSKPTHSPTAKSSNKLQDKGTVVTHTTASGKLAADILQNHVVKVESPSKKLNTSDKVTLKTNDKLKHIKHTHADSKTKLKNENKRPLNSKGVVQNLLSGTETYTVKRTKK</sequence>
<proteinExistence type="predicted"/>
<dbReference type="InterPro" id="IPR036279">
    <property type="entry name" value="5-3_exonuclease_C_sf"/>
</dbReference>
<feature type="compositionally biased region" description="Polar residues" evidence="1">
    <location>
        <begin position="254"/>
        <end position="268"/>
    </location>
</feature>
<name>A0A976XJL1_THEOR</name>
<evidence type="ECO:0000256" key="1">
    <source>
        <dbReference type="SAM" id="MobiDB-lite"/>
    </source>
</evidence>
<dbReference type="Proteomes" id="UP000244811">
    <property type="component" value="Chromosome 4"/>
</dbReference>
<dbReference type="SUPFAM" id="SSF47807">
    <property type="entry name" value="5' to 3' exonuclease, C-terminal subdomain"/>
    <property type="match status" value="1"/>
</dbReference>
<evidence type="ECO:0000313" key="3">
    <source>
        <dbReference type="Proteomes" id="UP000244811"/>
    </source>
</evidence>
<accession>A0A976XJL1</accession>
<feature type="compositionally biased region" description="Polar residues" evidence="1">
    <location>
        <begin position="157"/>
        <end position="167"/>
    </location>
</feature>
<feature type="region of interest" description="Disordered" evidence="1">
    <location>
        <begin position="323"/>
        <end position="342"/>
    </location>
</feature>
<gene>
    <name evidence="2" type="ORF">MACK_004111</name>
</gene>
<dbReference type="EMBL" id="CP056072">
    <property type="protein sequence ID" value="UVC50236.1"/>
    <property type="molecule type" value="Genomic_DNA"/>
</dbReference>